<dbReference type="SUPFAM" id="SSF118290">
    <property type="entry name" value="WRKY DNA-binding domain"/>
    <property type="match status" value="1"/>
</dbReference>
<evidence type="ECO:0000256" key="3">
    <source>
        <dbReference type="ARBA" id="ARBA00023125"/>
    </source>
</evidence>
<dbReference type="GO" id="GO:0000976">
    <property type="term" value="F:transcription cis-regulatory region binding"/>
    <property type="evidence" value="ECO:0007669"/>
    <property type="project" value="TreeGrafter"/>
</dbReference>
<feature type="domain" description="WRKY" evidence="7">
    <location>
        <begin position="78"/>
        <end position="138"/>
    </location>
</feature>
<keyword evidence="4" id="KW-0804">Transcription</keyword>
<keyword evidence="3" id="KW-0238">DNA-binding</keyword>
<name>A0AAP0X4G1_LIQFO</name>
<feature type="compositionally biased region" description="Basic and acidic residues" evidence="6">
    <location>
        <begin position="63"/>
        <end position="72"/>
    </location>
</feature>
<evidence type="ECO:0000259" key="7">
    <source>
        <dbReference type="PROSITE" id="PS50811"/>
    </source>
</evidence>
<sequence>MDRRFHTNPFVSDPDDPTTTTSTSTPESADSPISGDDTKMTTMPSPKKSRKSVQKKVVSVRIGDLDGSRSKGEGYPPSDSWAWRKYGQKPIKGSPYPRGYYRCSSSKGCPARKQVERSHVDPTLLIITYASDHNHAFPTTKHQPTTTTTTSPATATATVRPEIAVFENQPDFEPDDTNFPELAHDSLLTQDEFSWFSDVGPTSPTVFDSPVFAGSDSFDADLAVVLSIGEEDESLFADLGELPECSVVFRRGVDEHGPRCSVPAPCCGSTG</sequence>
<feature type="region of interest" description="Disordered" evidence="6">
    <location>
        <begin position="135"/>
        <end position="154"/>
    </location>
</feature>
<keyword evidence="9" id="KW-1185">Reference proteome</keyword>
<evidence type="ECO:0000256" key="1">
    <source>
        <dbReference type="ARBA" id="ARBA00004123"/>
    </source>
</evidence>
<keyword evidence="5" id="KW-0539">Nucleus</keyword>
<organism evidence="8 9">
    <name type="scientific">Liquidambar formosana</name>
    <name type="common">Formosan gum</name>
    <dbReference type="NCBI Taxonomy" id="63359"/>
    <lineage>
        <taxon>Eukaryota</taxon>
        <taxon>Viridiplantae</taxon>
        <taxon>Streptophyta</taxon>
        <taxon>Embryophyta</taxon>
        <taxon>Tracheophyta</taxon>
        <taxon>Spermatophyta</taxon>
        <taxon>Magnoliopsida</taxon>
        <taxon>eudicotyledons</taxon>
        <taxon>Gunneridae</taxon>
        <taxon>Pentapetalae</taxon>
        <taxon>Saxifragales</taxon>
        <taxon>Altingiaceae</taxon>
        <taxon>Liquidambar</taxon>
    </lineage>
</organism>
<protein>
    <recommendedName>
        <fullName evidence="7">WRKY domain-containing protein</fullName>
    </recommendedName>
</protein>
<keyword evidence="2" id="KW-0805">Transcription regulation</keyword>
<dbReference type="EMBL" id="JBBPBK010000005">
    <property type="protein sequence ID" value="KAK9285098.1"/>
    <property type="molecule type" value="Genomic_DNA"/>
</dbReference>
<feature type="compositionally biased region" description="Low complexity" evidence="6">
    <location>
        <begin position="138"/>
        <end position="154"/>
    </location>
</feature>
<dbReference type="SMART" id="SM00774">
    <property type="entry name" value="WRKY"/>
    <property type="match status" value="1"/>
</dbReference>
<dbReference type="GO" id="GO:0003700">
    <property type="term" value="F:DNA-binding transcription factor activity"/>
    <property type="evidence" value="ECO:0007669"/>
    <property type="project" value="InterPro"/>
</dbReference>
<comment type="subcellular location">
    <subcellularLocation>
        <location evidence="1">Nucleus</location>
    </subcellularLocation>
</comment>
<comment type="caution">
    <text evidence="8">The sequence shown here is derived from an EMBL/GenBank/DDBJ whole genome shotgun (WGS) entry which is preliminary data.</text>
</comment>
<dbReference type="InterPro" id="IPR044810">
    <property type="entry name" value="WRKY_plant"/>
</dbReference>
<evidence type="ECO:0000256" key="6">
    <source>
        <dbReference type="SAM" id="MobiDB-lite"/>
    </source>
</evidence>
<dbReference type="InterPro" id="IPR036576">
    <property type="entry name" value="WRKY_dom_sf"/>
</dbReference>
<feature type="compositionally biased region" description="Low complexity" evidence="6">
    <location>
        <begin position="17"/>
        <end position="32"/>
    </location>
</feature>
<dbReference type="PANTHER" id="PTHR32096:SF19">
    <property type="entry name" value="OS01G0750100 PROTEIN"/>
    <property type="match status" value="1"/>
</dbReference>
<feature type="region of interest" description="Disordered" evidence="6">
    <location>
        <begin position="1"/>
        <end position="81"/>
    </location>
</feature>
<dbReference type="PROSITE" id="PS50811">
    <property type="entry name" value="WRKY"/>
    <property type="match status" value="1"/>
</dbReference>
<accession>A0AAP0X4G1</accession>
<dbReference type="FunFam" id="2.20.25.80:FF:000004">
    <property type="entry name" value="WRKY transcription factor 65"/>
    <property type="match status" value="1"/>
</dbReference>
<dbReference type="AlphaFoldDB" id="A0AAP0X4G1"/>
<dbReference type="Proteomes" id="UP001415857">
    <property type="component" value="Unassembled WGS sequence"/>
</dbReference>
<evidence type="ECO:0000256" key="4">
    <source>
        <dbReference type="ARBA" id="ARBA00023163"/>
    </source>
</evidence>
<proteinExistence type="predicted"/>
<evidence type="ECO:0000256" key="5">
    <source>
        <dbReference type="ARBA" id="ARBA00023242"/>
    </source>
</evidence>
<dbReference type="GO" id="GO:0005634">
    <property type="term" value="C:nucleus"/>
    <property type="evidence" value="ECO:0007669"/>
    <property type="project" value="UniProtKB-SubCell"/>
</dbReference>
<evidence type="ECO:0000313" key="8">
    <source>
        <dbReference type="EMBL" id="KAK9285098.1"/>
    </source>
</evidence>
<evidence type="ECO:0000313" key="9">
    <source>
        <dbReference type="Proteomes" id="UP001415857"/>
    </source>
</evidence>
<dbReference type="InterPro" id="IPR003657">
    <property type="entry name" value="WRKY_dom"/>
</dbReference>
<evidence type="ECO:0000256" key="2">
    <source>
        <dbReference type="ARBA" id="ARBA00023015"/>
    </source>
</evidence>
<dbReference type="Gene3D" id="2.20.25.80">
    <property type="entry name" value="WRKY domain"/>
    <property type="match status" value="1"/>
</dbReference>
<dbReference type="Pfam" id="PF03106">
    <property type="entry name" value="WRKY"/>
    <property type="match status" value="1"/>
</dbReference>
<gene>
    <name evidence="8" type="ORF">L1049_024283</name>
</gene>
<dbReference type="PANTHER" id="PTHR32096">
    <property type="entry name" value="WRKY TRANSCRIPTION FACTOR 30-RELATED-RELATED"/>
    <property type="match status" value="1"/>
</dbReference>
<reference evidence="8 9" key="1">
    <citation type="journal article" date="2024" name="Plant J.">
        <title>Genome sequences and population genomics reveal climatic adaptation and genomic divergence between two closely related sweetgum species.</title>
        <authorList>
            <person name="Xu W.Q."/>
            <person name="Ren C.Q."/>
            <person name="Zhang X.Y."/>
            <person name="Comes H.P."/>
            <person name="Liu X.H."/>
            <person name="Li Y.G."/>
            <person name="Kettle C.J."/>
            <person name="Jalonen R."/>
            <person name="Gaisberger H."/>
            <person name="Ma Y.Z."/>
            <person name="Qiu Y.X."/>
        </authorList>
    </citation>
    <scope>NUCLEOTIDE SEQUENCE [LARGE SCALE GENOMIC DNA]</scope>
    <source>
        <strain evidence="8">Hangzhou</strain>
    </source>
</reference>